<keyword evidence="4 7" id="KW-0808">Transferase</keyword>
<dbReference type="InterPro" id="IPR028896">
    <property type="entry name" value="GcvT/YgfZ/DmdA"/>
</dbReference>
<comment type="subunit">
    <text evidence="7">The glycine cleavage system is composed of four proteins: P, T, L and H.</text>
</comment>
<dbReference type="SUPFAM" id="SSF101790">
    <property type="entry name" value="Aminomethyltransferase beta-barrel domain"/>
    <property type="match status" value="1"/>
</dbReference>
<gene>
    <name evidence="7" type="primary">gcvT</name>
    <name evidence="11" type="ORF">PYK22_01556</name>
</gene>
<evidence type="ECO:0000259" key="10">
    <source>
        <dbReference type="Pfam" id="PF08669"/>
    </source>
</evidence>
<comment type="similarity">
    <text evidence="1 7">Belongs to the GcvT family.</text>
</comment>
<evidence type="ECO:0000256" key="4">
    <source>
        <dbReference type="ARBA" id="ARBA00022679"/>
    </source>
</evidence>
<reference evidence="11 12" key="1">
    <citation type="submission" date="2013-12" db="EMBL/GenBank/DDBJ databases">
        <authorList>
            <person name="Stott M."/>
        </authorList>
    </citation>
    <scope>NUCLEOTIDE SEQUENCE [LARGE SCALE GENOMIC DNA]</scope>
    <source>
        <strain evidence="11 12">K22</strain>
    </source>
</reference>
<dbReference type="GO" id="GO:0008483">
    <property type="term" value="F:transaminase activity"/>
    <property type="evidence" value="ECO:0007669"/>
    <property type="project" value="UniProtKB-KW"/>
</dbReference>
<evidence type="ECO:0000259" key="9">
    <source>
        <dbReference type="Pfam" id="PF01571"/>
    </source>
</evidence>
<dbReference type="Gene3D" id="3.30.1360.120">
    <property type="entry name" value="Probable tRNA modification gtpase trme, domain 1"/>
    <property type="match status" value="1"/>
</dbReference>
<dbReference type="EC" id="2.1.2.10" evidence="2 7"/>
<dbReference type="PIRSF" id="PIRSF006487">
    <property type="entry name" value="GcvT"/>
    <property type="match status" value="1"/>
</dbReference>
<dbReference type="EMBL" id="CBXV010000005">
    <property type="protein sequence ID" value="CDM65553.1"/>
    <property type="molecule type" value="Genomic_DNA"/>
</dbReference>
<evidence type="ECO:0000313" key="11">
    <source>
        <dbReference type="EMBL" id="CDM65553.1"/>
    </source>
</evidence>
<keyword evidence="12" id="KW-1185">Reference proteome</keyword>
<dbReference type="InterPro" id="IPR013977">
    <property type="entry name" value="GcvT_C"/>
</dbReference>
<comment type="function">
    <text evidence="7">The glycine cleavage system catalyzes the degradation of glycine.</text>
</comment>
<dbReference type="NCBIfam" id="NF001567">
    <property type="entry name" value="PRK00389.1"/>
    <property type="match status" value="1"/>
</dbReference>
<organism evidence="11 12">
    <name type="scientific">Pyrinomonas methylaliphatogenes</name>
    <dbReference type="NCBI Taxonomy" id="454194"/>
    <lineage>
        <taxon>Bacteria</taxon>
        <taxon>Pseudomonadati</taxon>
        <taxon>Acidobacteriota</taxon>
        <taxon>Blastocatellia</taxon>
        <taxon>Blastocatellales</taxon>
        <taxon>Pyrinomonadaceae</taxon>
        <taxon>Pyrinomonas</taxon>
    </lineage>
</organism>
<dbReference type="FunFam" id="3.30.70.1400:FF:000001">
    <property type="entry name" value="Aminomethyltransferase"/>
    <property type="match status" value="1"/>
</dbReference>
<evidence type="ECO:0000256" key="1">
    <source>
        <dbReference type="ARBA" id="ARBA00008609"/>
    </source>
</evidence>
<dbReference type="FunFam" id="4.10.1250.10:FF:000001">
    <property type="entry name" value="Aminomethyltransferase"/>
    <property type="match status" value="1"/>
</dbReference>
<evidence type="ECO:0000256" key="3">
    <source>
        <dbReference type="ARBA" id="ARBA00022576"/>
    </source>
</evidence>
<dbReference type="GO" id="GO:0004047">
    <property type="term" value="F:aminomethyltransferase activity"/>
    <property type="evidence" value="ECO:0007669"/>
    <property type="project" value="UniProtKB-UniRule"/>
</dbReference>
<feature type="domain" description="GCVT N-terminal" evidence="9">
    <location>
        <begin position="12"/>
        <end position="271"/>
    </location>
</feature>
<evidence type="ECO:0000256" key="8">
    <source>
        <dbReference type="PIRSR" id="PIRSR006487-1"/>
    </source>
</evidence>
<dbReference type="GO" id="GO:0005960">
    <property type="term" value="C:glycine cleavage complex"/>
    <property type="evidence" value="ECO:0007669"/>
    <property type="project" value="InterPro"/>
</dbReference>
<name>A0A0B6WWB3_9BACT</name>
<dbReference type="Gene3D" id="4.10.1250.10">
    <property type="entry name" value="Aminomethyltransferase fragment"/>
    <property type="match status" value="1"/>
</dbReference>
<evidence type="ECO:0000313" key="12">
    <source>
        <dbReference type="Proteomes" id="UP000031518"/>
    </source>
</evidence>
<protein>
    <recommendedName>
        <fullName evidence="2 7">Aminomethyltransferase</fullName>
        <ecNumber evidence="2 7">2.1.2.10</ecNumber>
    </recommendedName>
    <alternativeName>
        <fullName evidence="5 7">Glycine cleavage system T protein</fullName>
    </alternativeName>
</protein>
<evidence type="ECO:0000256" key="5">
    <source>
        <dbReference type="ARBA" id="ARBA00031395"/>
    </source>
</evidence>
<dbReference type="GO" id="GO:0019464">
    <property type="term" value="P:glycine decarboxylation via glycine cleavage system"/>
    <property type="evidence" value="ECO:0007669"/>
    <property type="project" value="UniProtKB-UniRule"/>
</dbReference>
<evidence type="ECO:0000256" key="2">
    <source>
        <dbReference type="ARBA" id="ARBA00012616"/>
    </source>
</evidence>
<dbReference type="InterPro" id="IPR006223">
    <property type="entry name" value="GcvT"/>
</dbReference>
<dbReference type="Proteomes" id="UP000031518">
    <property type="component" value="Unassembled WGS sequence"/>
</dbReference>
<dbReference type="HAMAP" id="MF_00259">
    <property type="entry name" value="GcvT"/>
    <property type="match status" value="1"/>
</dbReference>
<proteinExistence type="inferred from homology"/>
<dbReference type="InterPro" id="IPR029043">
    <property type="entry name" value="GcvT/YgfZ_C"/>
</dbReference>
<accession>A0A0B6WWB3</accession>
<dbReference type="SUPFAM" id="SSF103025">
    <property type="entry name" value="Folate-binding domain"/>
    <property type="match status" value="1"/>
</dbReference>
<dbReference type="Gene3D" id="2.40.30.110">
    <property type="entry name" value="Aminomethyltransferase beta-barrel domains"/>
    <property type="match status" value="1"/>
</dbReference>
<dbReference type="PANTHER" id="PTHR43757">
    <property type="entry name" value="AMINOMETHYLTRANSFERASE"/>
    <property type="match status" value="1"/>
</dbReference>
<reference evidence="11 12" key="2">
    <citation type="submission" date="2015-01" db="EMBL/GenBank/DDBJ databases">
        <title>Complete genome sequence of Pyrinomonas methylaliphatogenes type strain K22T.</title>
        <authorList>
            <person name="Lee K.C.Y."/>
            <person name="Power J.F."/>
            <person name="Dunfield P.F."/>
            <person name="Morgan X.C."/>
            <person name="Huttenhower C."/>
            <person name="Stott M.B."/>
        </authorList>
    </citation>
    <scope>NUCLEOTIDE SEQUENCE [LARGE SCALE GENOMIC DNA]</scope>
    <source>
        <strain evidence="11 12">K22</strain>
    </source>
</reference>
<evidence type="ECO:0000256" key="6">
    <source>
        <dbReference type="ARBA" id="ARBA00047665"/>
    </source>
</evidence>
<dbReference type="InterPro" id="IPR027266">
    <property type="entry name" value="TrmE/GcvT-like"/>
</dbReference>
<comment type="catalytic activity">
    <reaction evidence="6 7">
        <text>N(6)-[(R)-S(8)-aminomethyldihydrolipoyl]-L-lysyl-[protein] + (6S)-5,6,7,8-tetrahydrofolate = N(6)-[(R)-dihydrolipoyl]-L-lysyl-[protein] + (6R)-5,10-methylene-5,6,7,8-tetrahydrofolate + NH4(+)</text>
        <dbReference type="Rhea" id="RHEA:16945"/>
        <dbReference type="Rhea" id="RHEA-COMP:10475"/>
        <dbReference type="Rhea" id="RHEA-COMP:10492"/>
        <dbReference type="ChEBI" id="CHEBI:15636"/>
        <dbReference type="ChEBI" id="CHEBI:28938"/>
        <dbReference type="ChEBI" id="CHEBI:57453"/>
        <dbReference type="ChEBI" id="CHEBI:83100"/>
        <dbReference type="ChEBI" id="CHEBI:83143"/>
        <dbReference type="EC" id="2.1.2.10"/>
    </reaction>
</comment>
<dbReference type="PANTHER" id="PTHR43757:SF2">
    <property type="entry name" value="AMINOMETHYLTRANSFERASE, MITOCHONDRIAL"/>
    <property type="match status" value="1"/>
</dbReference>
<evidence type="ECO:0000256" key="7">
    <source>
        <dbReference type="HAMAP-Rule" id="MF_00259"/>
    </source>
</evidence>
<dbReference type="FunFam" id="2.40.30.110:FF:000003">
    <property type="entry name" value="Aminomethyltransferase"/>
    <property type="match status" value="1"/>
</dbReference>
<dbReference type="Gene3D" id="3.30.70.1400">
    <property type="entry name" value="Aminomethyltransferase beta-barrel domains"/>
    <property type="match status" value="1"/>
</dbReference>
<feature type="binding site" evidence="8">
    <location>
        <position position="201"/>
    </location>
    <ligand>
        <name>substrate</name>
    </ligand>
</feature>
<dbReference type="GO" id="GO:0005829">
    <property type="term" value="C:cytosol"/>
    <property type="evidence" value="ECO:0007669"/>
    <property type="project" value="TreeGrafter"/>
</dbReference>
<keyword evidence="3 7" id="KW-0032">Aminotransferase</keyword>
<dbReference type="Pfam" id="PF08669">
    <property type="entry name" value="GCV_T_C"/>
    <property type="match status" value="1"/>
</dbReference>
<dbReference type="RefSeq" id="WP_211197643.1">
    <property type="nucleotide sequence ID" value="NZ_CBXV010000005.1"/>
</dbReference>
<sequence>MTAPLLKKTPLNEAHRRLGARMVDFGGWEMPVQYPAGTIEEHMRVRTHAGLFDVSHMGEIEVRGSDAIAFVNRLTSNNVAKLVDGQAQYSVLTTPQGTAIDDLLIYRFSPDHLLLVVNAATTEKDWDWITSHRSDEAVILRNVSAEYCQLALQGPDAQRILQGLSDVPLDGIKYYHFLQGEVAGVKAIISRTGYTGEDGFEIYAAPEKAEYLWDRLLDAGSYGAPDGVLPCGLGARNTLRLEAAMALYGHELDETTTLLEAGLQWICKFDKGDFIGREALLKQMEEGVPRRLVGFEMIERGIARDGQDVYIAGEKRGRVTSAGPAPYLKKNIGLAYVPSESARVGQEIEIDIRGRLTKARIVPTPFYKRPRKI</sequence>
<dbReference type="STRING" id="454194.PYK22_01556"/>
<dbReference type="NCBIfam" id="TIGR00528">
    <property type="entry name" value="gcvT"/>
    <property type="match status" value="1"/>
</dbReference>
<dbReference type="AlphaFoldDB" id="A0A0B6WWB3"/>
<dbReference type="InterPro" id="IPR006222">
    <property type="entry name" value="GCVT_N"/>
</dbReference>
<feature type="domain" description="Aminomethyltransferase C-terminal" evidence="10">
    <location>
        <begin position="290"/>
        <end position="368"/>
    </location>
</feature>
<dbReference type="Pfam" id="PF01571">
    <property type="entry name" value="GCV_T"/>
    <property type="match status" value="1"/>
</dbReference>
<dbReference type="InterPro" id="IPR022903">
    <property type="entry name" value="GcvT_bac"/>
</dbReference>